<dbReference type="InterPro" id="IPR019374">
    <property type="entry name" value="Ribosomal_mS22"/>
</dbReference>
<dbReference type="EMBL" id="BLKM01000149">
    <property type="protein sequence ID" value="GFG29495.1"/>
    <property type="molecule type" value="Genomic_DNA"/>
</dbReference>
<dbReference type="Pfam" id="PF10245">
    <property type="entry name" value="MRP-S22"/>
    <property type="match status" value="1"/>
</dbReference>
<reference evidence="2" key="1">
    <citation type="submission" date="2020-01" db="EMBL/GenBank/DDBJ databases">
        <title>Draft genome sequence of the Termite Coptotermes fromosanus.</title>
        <authorList>
            <person name="Itakura S."/>
            <person name="Yosikawa Y."/>
            <person name="Umezawa K."/>
        </authorList>
    </citation>
    <scope>NUCLEOTIDE SEQUENCE [LARGE SCALE GENOMIC DNA]</scope>
</reference>
<protein>
    <recommendedName>
        <fullName evidence="3">28S ribosomal protein S22, mitochondrial</fullName>
    </recommendedName>
</protein>
<proteinExistence type="predicted"/>
<dbReference type="InParanoid" id="A0A6L2PFX2"/>
<sequence>MAVRKVLSQRDLINMFCRSCNMLFRVKCASEMKTVRSLANQTAAGERDPAPLFFNSNVQQLLKKLTRMDLRTIFRTKRYGAPLKAPEYKFMTTEELDAVMKGAEEKAEKKLQMPPVIKARSEEPEVLSSDYELQGHSEAKFIFTDITFGSSDRERIMVVRDTNGVLRKATREERYRMNETYFPQPGRSIRMPHMFEKEYLERLLDQRSYEFVLDRACLQFEPDDPMYQDVTATTYEAVDRAQHYSALRSTRHFGPFAFHLAWNRSIDSLLLDLIQTDRLDEAVALIQLYHIVNPEARSVSANFEPGLEHKFIQAYVESDSKKRNVLELALQANEELHKQRAETEAGILRAHGNT</sequence>
<dbReference type="GO" id="GO:0003735">
    <property type="term" value="F:structural constituent of ribosome"/>
    <property type="evidence" value="ECO:0007669"/>
    <property type="project" value="TreeGrafter"/>
</dbReference>
<dbReference type="Proteomes" id="UP000502823">
    <property type="component" value="Unassembled WGS sequence"/>
</dbReference>
<dbReference type="AlphaFoldDB" id="A0A6L2PFX2"/>
<dbReference type="GO" id="GO:0005763">
    <property type="term" value="C:mitochondrial small ribosomal subunit"/>
    <property type="evidence" value="ECO:0007669"/>
    <property type="project" value="TreeGrafter"/>
</dbReference>
<evidence type="ECO:0008006" key="3">
    <source>
        <dbReference type="Google" id="ProtNLM"/>
    </source>
</evidence>
<dbReference type="PANTHER" id="PTHR13071:SF4">
    <property type="entry name" value="SMALL RIBOSOMAL SUBUNIT PROTEIN MS22"/>
    <property type="match status" value="1"/>
</dbReference>
<organism evidence="1 2">
    <name type="scientific">Coptotermes formosanus</name>
    <name type="common">Formosan subterranean termite</name>
    <dbReference type="NCBI Taxonomy" id="36987"/>
    <lineage>
        <taxon>Eukaryota</taxon>
        <taxon>Metazoa</taxon>
        <taxon>Ecdysozoa</taxon>
        <taxon>Arthropoda</taxon>
        <taxon>Hexapoda</taxon>
        <taxon>Insecta</taxon>
        <taxon>Pterygota</taxon>
        <taxon>Neoptera</taxon>
        <taxon>Polyneoptera</taxon>
        <taxon>Dictyoptera</taxon>
        <taxon>Blattodea</taxon>
        <taxon>Blattoidea</taxon>
        <taxon>Termitoidae</taxon>
        <taxon>Rhinotermitidae</taxon>
        <taxon>Coptotermes</taxon>
    </lineage>
</organism>
<evidence type="ECO:0000313" key="1">
    <source>
        <dbReference type="EMBL" id="GFG29495.1"/>
    </source>
</evidence>
<name>A0A6L2PFX2_COPFO</name>
<gene>
    <name evidence="1" type="ORF">Cfor_05053</name>
</gene>
<evidence type="ECO:0000313" key="2">
    <source>
        <dbReference type="Proteomes" id="UP000502823"/>
    </source>
</evidence>
<dbReference type="FunCoup" id="A0A6L2PFX2">
    <property type="interactions" value="687"/>
</dbReference>
<dbReference type="OrthoDB" id="10052321at2759"/>
<keyword evidence="2" id="KW-1185">Reference proteome</keyword>
<accession>A0A6L2PFX2</accession>
<comment type="caution">
    <text evidence="1">The sequence shown here is derived from an EMBL/GenBank/DDBJ whole genome shotgun (WGS) entry which is preliminary data.</text>
</comment>
<dbReference type="PANTHER" id="PTHR13071">
    <property type="entry name" value="MITOCHONDRIAL 28S RIBOSOMAL PROTEIN S22"/>
    <property type="match status" value="1"/>
</dbReference>